<gene>
    <name evidence="3" type="ORF">QBC46DRAFT_345213</name>
</gene>
<dbReference type="SMART" id="SM00225">
    <property type="entry name" value="BTB"/>
    <property type="match status" value="1"/>
</dbReference>
<sequence length="352" mass="39229">MQEMGDRFLSSDERLLESGLFSDVTVTCGDKTWKLHKNILCSRSIWFEKALNGFFEESKTGRVDIQNFGSEAIDWLVRYIYTGLCDIPNLQPSLKTLFVRCIEVYTIGDYFQMPQLAHFALCTLDTEFDSKLGPLQRYVFPPPGAHPSSSGVDPSAEYLDELLDAIRLLYADLPFSLLTSSSSGPSAPPSGPFASSPPRFLNSSTPQPPSTFSFQQPDEPETAPTGSGSLELDGGMNKLRMVFVAFIHTARFYFLSHPTFNSFLNSCPLFALDLFQAMRSSGDFAAHPIEPFTCGQCRNKPNARGEKSYFRHVAPDRLKLNVCCHACAAKKDLPQSTEDWMFKTKMGQQGSN</sequence>
<dbReference type="Proteomes" id="UP001303473">
    <property type="component" value="Unassembled WGS sequence"/>
</dbReference>
<evidence type="ECO:0000313" key="3">
    <source>
        <dbReference type="EMBL" id="KAK3936825.1"/>
    </source>
</evidence>
<feature type="region of interest" description="Disordered" evidence="1">
    <location>
        <begin position="183"/>
        <end position="231"/>
    </location>
</feature>
<dbReference type="EMBL" id="MU853871">
    <property type="protein sequence ID" value="KAK3936825.1"/>
    <property type="molecule type" value="Genomic_DNA"/>
</dbReference>
<dbReference type="InterPro" id="IPR011333">
    <property type="entry name" value="SKP1/BTB/POZ_sf"/>
</dbReference>
<proteinExistence type="predicted"/>
<reference evidence="4" key="1">
    <citation type="journal article" date="2023" name="Mol. Phylogenet. Evol.">
        <title>Genome-scale phylogeny and comparative genomics of the fungal order Sordariales.</title>
        <authorList>
            <person name="Hensen N."/>
            <person name="Bonometti L."/>
            <person name="Westerberg I."/>
            <person name="Brannstrom I.O."/>
            <person name="Guillou S."/>
            <person name="Cros-Aarteil S."/>
            <person name="Calhoun S."/>
            <person name="Haridas S."/>
            <person name="Kuo A."/>
            <person name="Mondo S."/>
            <person name="Pangilinan J."/>
            <person name="Riley R."/>
            <person name="LaButti K."/>
            <person name="Andreopoulos B."/>
            <person name="Lipzen A."/>
            <person name="Chen C."/>
            <person name="Yan M."/>
            <person name="Daum C."/>
            <person name="Ng V."/>
            <person name="Clum A."/>
            <person name="Steindorff A."/>
            <person name="Ohm R.A."/>
            <person name="Martin F."/>
            <person name="Silar P."/>
            <person name="Natvig D.O."/>
            <person name="Lalanne C."/>
            <person name="Gautier V."/>
            <person name="Ament-Velasquez S.L."/>
            <person name="Kruys A."/>
            <person name="Hutchinson M.I."/>
            <person name="Powell A.J."/>
            <person name="Barry K."/>
            <person name="Miller A.N."/>
            <person name="Grigoriev I.V."/>
            <person name="Debuchy R."/>
            <person name="Gladieux P."/>
            <person name="Hiltunen Thoren M."/>
            <person name="Johannesson H."/>
        </authorList>
    </citation>
    <scope>NUCLEOTIDE SEQUENCE [LARGE SCALE GENOMIC DNA]</scope>
    <source>
        <strain evidence="4">CBS 340.73</strain>
    </source>
</reference>
<evidence type="ECO:0000256" key="1">
    <source>
        <dbReference type="SAM" id="MobiDB-lite"/>
    </source>
</evidence>
<dbReference type="InterPro" id="IPR000210">
    <property type="entry name" value="BTB/POZ_dom"/>
</dbReference>
<evidence type="ECO:0000259" key="2">
    <source>
        <dbReference type="PROSITE" id="PS50097"/>
    </source>
</evidence>
<dbReference type="SUPFAM" id="SSF54695">
    <property type="entry name" value="POZ domain"/>
    <property type="match status" value="1"/>
</dbReference>
<dbReference type="PANTHER" id="PTHR24413">
    <property type="entry name" value="SPECKLE-TYPE POZ PROTEIN"/>
    <property type="match status" value="1"/>
</dbReference>
<protein>
    <submittedName>
        <fullName evidence="3">POZ domain-containing protein</fullName>
    </submittedName>
</protein>
<dbReference type="AlphaFoldDB" id="A0AAN6N119"/>
<name>A0AAN6N119_9PEZI</name>
<evidence type="ECO:0000313" key="4">
    <source>
        <dbReference type="Proteomes" id="UP001303473"/>
    </source>
</evidence>
<dbReference type="CDD" id="cd18186">
    <property type="entry name" value="BTB_POZ_ZBTB_KLHL-like"/>
    <property type="match status" value="1"/>
</dbReference>
<dbReference type="Gene3D" id="3.30.710.10">
    <property type="entry name" value="Potassium Channel Kv1.1, Chain A"/>
    <property type="match status" value="1"/>
</dbReference>
<dbReference type="Pfam" id="PF00651">
    <property type="entry name" value="BTB"/>
    <property type="match status" value="1"/>
</dbReference>
<dbReference type="PROSITE" id="PS50097">
    <property type="entry name" value="BTB"/>
    <property type="match status" value="1"/>
</dbReference>
<organism evidence="3 4">
    <name type="scientific">Diplogelasinospora grovesii</name>
    <dbReference type="NCBI Taxonomy" id="303347"/>
    <lineage>
        <taxon>Eukaryota</taxon>
        <taxon>Fungi</taxon>
        <taxon>Dikarya</taxon>
        <taxon>Ascomycota</taxon>
        <taxon>Pezizomycotina</taxon>
        <taxon>Sordariomycetes</taxon>
        <taxon>Sordariomycetidae</taxon>
        <taxon>Sordariales</taxon>
        <taxon>Diplogelasinosporaceae</taxon>
        <taxon>Diplogelasinospora</taxon>
    </lineage>
</organism>
<accession>A0AAN6N119</accession>
<feature type="domain" description="BTB" evidence="2">
    <location>
        <begin position="22"/>
        <end position="89"/>
    </location>
</feature>
<keyword evidence="4" id="KW-1185">Reference proteome</keyword>
<comment type="caution">
    <text evidence="3">The sequence shown here is derived from an EMBL/GenBank/DDBJ whole genome shotgun (WGS) entry which is preliminary data.</text>
</comment>